<dbReference type="Pfam" id="PF21089">
    <property type="entry name" value="PKS_DH_N"/>
    <property type="match status" value="1"/>
</dbReference>
<dbReference type="InterPro" id="IPR020807">
    <property type="entry name" value="PKS_DH"/>
</dbReference>
<dbReference type="InterPro" id="IPR009081">
    <property type="entry name" value="PP-bd_ACP"/>
</dbReference>
<dbReference type="Gene3D" id="3.90.180.10">
    <property type="entry name" value="Medium-chain alcohol dehydrogenases, catalytic domain"/>
    <property type="match status" value="1"/>
</dbReference>
<protein>
    <recommendedName>
        <fullName evidence="13">Carrier domain-containing protein</fullName>
    </recommendedName>
</protein>
<keyword evidence="5" id="KW-0012">Acyltransferase</keyword>
<feature type="active site" description="Proton donor; for dehydratase activity" evidence="6">
    <location>
        <position position="1256"/>
    </location>
</feature>
<dbReference type="SUPFAM" id="SSF55048">
    <property type="entry name" value="Probable ACP-binding domain of malonyl-CoA ACP transacylase"/>
    <property type="match status" value="1"/>
</dbReference>
<dbReference type="GO" id="GO:0030639">
    <property type="term" value="P:polyketide biosynthetic process"/>
    <property type="evidence" value="ECO:0007669"/>
    <property type="project" value="UniProtKB-ARBA"/>
</dbReference>
<dbReference type="GO" id="GO:0016491">
    <property type="term" value="F:oxidoreductase activity"/>
    <property type="evidence" value="ECO:0007669"/>
    <property type="project" value="InterPro"/>
</dbReference>
<dbReference type="InterPro" id="IPR057326">
    <property type="entry name" value="KR_dom"/>
</dbReference>
<comment type="caution">
    <text evidence="11">The sequence shown here is derived from an EMBL/GenBank/DDBJ whole genome shotgun (WGS) entry which is preliminary data.</text>
</comment>
<dbReference type="Pfam" id="PF14765">
    <property type="entry name" value="PS-DH"/>
    <property type="match status" value="1"/>
</dbReference>
<evidence type="ECO:0000256" key="7">
    <source>
        <dbReference type="SAM" id="MobiDB-lite"/>
    </source>
</evidence>
<dbReference type="InterPro" id="IPR013968">
    <property type="entry name" value="PKS_KR"/>
</dbReference>
<dbReference type="InterPro" id="IPR050091">
    <property type="entry name" value="PKS_NRPS_Biosynth_Enz"/>
</dbReference>
<dbReference type="GO" id="GO:0031177">
    <property type="term" value="F:phosphopantetheine binding"/>
    <property type="evidence" value="ECO:0007669"/>
    <property type="project" value="InterPro"/>
</dbReference>
<feature type="compositionally biased region" description="Basic and acidic residues" evidence="7">
    <location>
        <begin position="15"/>
        <end position="34"/>
    </location>
</feature>
<dbReference type="GO" id="GO:1901336">
    <property type="term" value="P:lactone biosynthetic process"/>
    <property type="evidence" value="ECO:0007669"/>
    <property type="project" value="UniProtKB-ARBA"/>
</dbReference>
<dbReference type="PANTHER" id="PTHR43775">
    <property type="entry name" value="FATTY ACID SYNTHASE"/>
    <property type="match status" value="1"/>
</dbReference>
<dbReference type="SMART" id="SM00822">
    <property type="entry name" value="PKS_KR"/>
    <property type="match status" value="1"/>
</dbReference>
<dbReference type="InterPro" id="IPR016035">
    <property type="entry name" value="Acyl_Trfase/lysoPLipase"/>
</dbReference>
<dbReference type="InterPro" id="IPR049551">
    <property type="entry name" value="PKS_DH_C"/>
</dbReference>
<dbReference type="InterPro" id="IPR029063">
    <property type="entry name" value="SAM-dependent_MTases_sf"/>
</dbReference>
<dbReference type="InterPro" id="IPR014030">
    <property type="entry name" value="Ketoacyl_synth_N"/>
</dbReference>
<name>A0A9W9EN31_9EURO</name>
<dbReference type="SUPFAM" id="SSF51735">
    <property type="entry name" value="NAD(P)-binding Rossmann-fold domains"/>
    <property type="match status" value="2"/>
</dbReference>
<dbReference type="Pfam" id="PF23297">
    <property type="entry name" value="ACP_SdgA_C"/>
    <property type="match status" value="1"/>
</dbReference>
<dbReference type="InterPro" id="IPR016039">
    <property type="entry name" value="Thiolase-like"/>
</dbReference>
<dbReference type="InterPro" id="IPR016036">
    <property type="entry name" value="Malonyl_transacylase_ACP-bd"/>
</dbReference>
<dbReference type="SMART" id="SM00827">
    <property type="entry name" value="PKS_AT"/>
    <property type="match status" value="1"/>
</dbReference>
<dbReference type="OrthoDB" id="329835at2759"/>
<dbReference type="CDD" id="cd00833">
    <property type="entry name" value="PKS"/>
    <property type="match status" value="1"/>
</dbReference>
<dbReference type="SMART" id="SM00826">
    <property type="entry name" value="PKS_DH"/>
    <property type="match status" value="1"/>
</dbReference>
<dbReference type="InterPro" id="IPR056501">
    <property type="entry name" value="NAD-bd_HRPKS_sdrA"/>
</dbReference>
<dbReference type="PROSITE" id="PS50075">
    <property type="entry name" value="CARRIER"/>
    <property type="match status" value="1"/>
</dbReference>
<keyword evidence="1" id="KW-0596">Phosphopantetheine</keyword>
<dbReference type="InterPro" id="IPR049900">
    <property type="entry name" value="PKS_mFAS_DH"/>
</dbReference>
<accession>A0A9W9EN31</accession>
<feature type="active site" description="Proton acceptor; for dehydratase activity" evidence="6">
    <location>
        <position position="1063"/>
    </location>
</feature>
<dbReference type="SMART" id="SM00829">
    <property type="entry name" value="PKS_ER"/>
    <property type="match status" value="1"/>
</dbReference>
<dbReference type="SUPFAM" id="SSF53901">
    <property type="entry name" value="Thiolase-like"/>
    <property type="match status" value="1"/>
</dbReference>
<dbReference type="SMART" id="SM00825">
    <property type="entry name" value="PKS_KS"/>
    <property type="match status" value="1"/>
</dbReference>
<dbReference type="InterPro" id="IPR049552">
    <property type="entry name" value="PKS_DH_N"/>
</dbReference>
<dbReference type="InterPro" id="IPR036736">
    <property type="entry name" value="ACP-like_sf"/>
</dbReference>
<dbReference type="InterPro" id="IPR014043">
    <property type="entry name" value="Acyl_transferase_dom"/>
</dbReference>
<feature type="domain" description="Carrier" evidence="8">
    <location>
        <begin position="2505"/>
        <end position="2582"/>
    </location>
</feature>
<dbReference type="SUPFAM" id="SSF53335">
    <property type="entry name" value="S-adenosyl-L-methionine-dependent methyltransferases"/>
    <property type="match status" value="1"/>
</dbReference>
<dbReference type="Pfam" id="PF02801">
    <property type="entry name" value="Ketoacyl-synt_C"/>
    <property type="match status" value="1"/>
</dbReference>
<keyword evidence="4" id="KW-0511">Multifunctional enzyme</keyword>
<dbReference type="Gene3D" id="3.40.47.10">
    <property type="match status" value="1"/>
</dbReference>
<feature type="region of interest" description="N-terminal hotdog fold" evidence="6">
    <location>
        <begin position="1031"/>
        <end position="1165"/>
    </location>
</feature>
<dbReference type="PANTHER" id="PTHR43775:SF29">
    <property type="entry name" value="ASPERFURANONE POLYKETIDE SYNTHASE AFOG-RELATED"/>
    <property type="match status" value="1"/>
</dbReference>
<dbReference type="InterPro" id="IPR011032">
    <property type="entry name" value="GroES-like_sf"/>
</dbReference>
<dbReference type="Gene3D" id="3.40.366.10">
    <property type="entry name" value="Malonyl-Coenzyme A Acyl Carrier Protein, domain 2"/>
    <property type="match status" value="1"/>
</dbReference>
<gene>
    <name evidence="11" type="ORF">NUU61_009472</name>
</gene>
<feature type="compositionally biased region" description="Polar residues" evidence="7">
    <location>
        <begin position="1"/>
        <end position="11"/>
    </location>
</feature>
<dbReference type="GO" id="GO:0006633">
    <property type="term" value="P:fatty acid biosynthetic process"/>
    <property type="evidence" value="ECO:0007669"/>
    <property type="project" value="TreeGrafter"/>
</dbReference>
<evidence type="ECO:0000256" key="2">
    <source>
        <dbReference type="ARBA" id="ARBA00022553"/>
    </source>
</evidence>
<feature type="region of interest" description="Disordered" evidence="7">
    <location>
        <begin position="1"/>
        <end position="36"/>
    </location>
</feature>
<reference evidence="11" key="1">
    <citation type="submission" date="2022-11" db="EMBL/GenBank/DDBJ databases">
        <authorList>
            <person name="Petersen C."/>
        </authorList>
    </citation>
    <scope>NUCLEOTIDE SEQUENCE</scope>
    <source>
        <strain evidence="11">IBT 34128</strain>
    </source>
</reference>
<dbReference type="Pfam" id="PF16197">
    <property type="entry name" value="KAsynt_C_assoc"/>
    <property type="match status" value="1"/>
</dbReference>
<dbReference type="InterPro" id="IPR042104">
    <property type="entry name" value="PKS_dehydratase_sf"/>
</dbReference>
<dbReference type="InterPro" id="IPR014031">
    <property type="entry name" value="Ketoacyl_synth_C"/>
</dbReference>
<dbReference type="EMBL" id="JAPMSZ010000011">
    <property type="protein sequence ID" value="KAJ5084893.1"/>
    <property type="molecule type" value="Genomic_DNA"/>
</dbReference>
<dbReference type="Pfam" id="PF00109">
    <property type="entry name" value="ketoacyl-synt"/>
    <property type="match status" value="1"/>
</dbReference>
<dbReference type="InterPro" id="IPR036291">
    <property type="entry name" value="NAD(P)-bd_dom_sf"/>
</dbReference>
<dbReference type="Gene3D" id="1.10.1200.10">
    <property type="entry name" value="ACP-like"/>
    <property type="match status" value="1"/>
</dbReference>
<dbReference type="InterPro" id="IPR020806">
    <property type="entry name" value="PKS_PP-bd"/>
</dbReference>
<feature type="region of interest" description="C-terminal hotdog fold" evidence="6">
    <location>
        <begin position="1186"/>
        <end position="1349"/>
    </location>
</feature>
<proteinExistence type="predicted"/>
<dbReference type="InterPro" id="IPR020843">
    <property type="entry name" value="ER"/>
</dbReference>
<evidence type="ECO:0000256" key="3">
    <source>
        <dbReference type="ARBA" id="ARBA00022679"/>
    </source>
</evidence>
<keyword evidence="2" id="KW-0597">Phosphoprotein</keyword>
<evidence type="ECO:0000313" key="11">
    <source>
        <dbReference type="EMBL" id="KAJ5084893.1"/>
    </source>
</evidence>
<keyword evidence="12" id="KW-1185">Reference proteome</keyword>
<evidence type="ECO:0000259" key="9">
    <source>
        <dbReference type="PROSITE" id="PS52004"/>
    </source>
</evidence>
<keyword evidence="3" id="KW-0808">Transferase</keyword>
<dbReference type="SUPFAM" id="SSF50129">
    <property type="entry name" value="GroES-like"/>
    <property type="match status" value="1"/>
</dbReference>
<dbReference type="CDD" id="cd05195">
    <property type="entry name" value="enoyl_red"/>
    <property type="match status" value="1"/>
</dbReference>
<dbReference type="RefSeq" id="XP_056508290.1">
    <property type="nucleotide sequence ID" value="XM_056659997.1"/>
</dbReference>
<feature type="domain" description="Ketosynthase family 3 (KS3)" evidence="9">
    <location>
        <begin position="46"/>
        <end position="491"/>
    </location>
</feature>
<dbReference type="Gene3D" id="3.30.70.3290">
    <property type="match status" value="1"/>
</dbReference>
<dbReference type="Gene3D" id="3.40.50.720">
    <property type="entry name" value="NAD(P)-binding Rossmann-like Domain"/>
    <property type="match status" value="2"/>
</dbReference>
<evidence type="ECO:0000313" key="12">
    <source>
        <dbReference type="Proteomes" id="UP001141434"/>
    </source>
</evidence>
<organism evidence="11 12">
    <name type="scientific">Penicillium alfredii</name>
    <dbReference type="NCBI Taxonomy" id="1506179"/>
    <lineage>
        <taxon>Eukaryota</taxon>
        <taxon>Fungi</taxon>
        <taxon>Dikarya</taxon>
        <taxon>Ascomycota</taxon>
        <taxon>Pezizomycotina</taxon>
        <taxon>Eurotiomycetes</taxon>
        <taxon>Eurotiomycetidae</taxon>
        <taxon>Eurotiales</taxon>
        <taxon>Aspergillaceae</taxon>
        <taxon>Penicillium</taxon>
    </lineage>
</organism>
<dbReference type="Pfam" id="PF23114">
    <property type="entry name" value="NAD-bd_HRPKS_sdrA"/>
    <property type="match status" value="1"/>
</dbReference>
<evidence type="ECO:0000256" key="6">
    <source>
        <dbReference type="PROSITE-ProRule" id="PRU01363"/>
    </source>
</evidence>
<evidence type="ECO:0008006" key="13">
    <source>
        <dbReference type="Google" id="ProtNLM"/>
    </source>
</evidence>
<reference evidence="11" key="2">
    <citation type="journal article" date="2023" name="IMA Fungus">
        <title>Comparative genomic study of the Penicillium genus elucidates a diverse pangenome and 15 lateral gene transfer events.</title>
        <authorList>
            <person name="Petersen C."/>
            <person name="Sorensen T."/>
            <person name="Nielsen M.R."/>
            <person name="Sondergaard T.E."/>
            <person name="Sorensen J.L."/>
            <person name="Fitzpatrick D.A."/>
            <person name="Frisvad J.C."/>
            <person name="Nielsen K.L."/>
        </authorList>
    </citation>
    <scope>NUCLEOTIDE SEQUENCE</scope>
    <source>
        <strain evidence="11">IBT 34128</strain>
    </source>
</reference>
<evidence type="ECO:0000259" key="8">
    <source>
        <dbReference type="PROSITE" id="PS50075"/>
    </source>
</evidence>
<dbReference type="PROSITE" id="PS52004">
    <property type="entry name" value="KS3_2"/>
    <property type="match status" value="1"/>
</dbReference>
<dbReference type="InterPro" id="IPR013154">
    <property type="entry name" value="ADH-like_N"/>
</dbReference>
<dbReference type="InterPro" id="IPR001227">
    <property type="entry name" value="Ac_transferase_dom_sf"/>
</dbReference>
<dbReference type="Gene3D" id="3.40.50.150">
    <property type="entry name" value="Vaccinia Virus protein VP39"/>
    <property type="match status" value="1"/>
</dbReference>
<evidence type="ECO:0000259" key="10">
    <source>
        <dbReference type="PROSITE" id="PS52019"/>
    </source>
</evidence>
<dbReference type="Pfam" id="PF08659">
    <property type="entry name" value="KR"/>
    <property type="match status" value="1"/>
</dbReference>
<sequence>MTTDSPPTQASRVDPATEDRMPQNEHNHSLKDASPDGLSILDSDSCIPIAIVGMGFRGPADATNVEKLWEMILARGEGWGPIPAARWNDTAFYHPDHSRHGTVRSNSAWVSINRLTKQMKINIEGGHFLDEDVSLFDAPFFNMTSDEAAAMDPQQRLLLEVTYEGLESAGIPMAQIMGSKTACFVGSFCADYTDLLLRDPESVPMYQCTNAGQSRAMTANRVSYFFDLKGPSVTVDTACSGSLVALHLACQSLRTGDASIAIAAGVNLVLSHEFMSTMSMMKFLSPDGRCYTFDARANGYARGEAIACLILKPLANAIRDRNTIRAIIRGTGSNQDGRTPGITLPSATAQEALIRDVYSKAGLCPKDTGFVEAHGTGTQAGDPIEIGAIARVFGPGRPPDQPLRIGSIKTNVGHLEGASGLAGVIKAVLMLENCMFLPNRNFETINPRIPLDEWKLKVQLNPEQWKTSQPHRVSINSFGYGGSNAHVIVEDAHGYLTSRGVNGSSRRISSPYHQQLSAKDIATNSNIPRGRLLLVSGFDERSCREQIRKLQEYVSDKRNTINNEESLLDDLVFTLNEHRSKFLWKAAVAGHSITDIAASLSSSVKVRSAVRKPSLGFVFTGQGAQWAGMGKELLQAYPVFRESIERIDRYLARIGASFTVHEEISKLPEDSELSHPLLSQTVCSGLQIALVDLFASWGIYPDSVTGHSSGEVAAAYAAGALCMEDAMAVAYYRGVAASQISTEHQARGAMMAIGMPANDVQHYLNNLSSGKVVVACVNSPSSVTVSGDIAGVDELAQIFKDKSTFTRRLAVDVAYHSHQMELVKNEYLESLRHIKPRRDEDTPGHTVQNRLPSFFSSVYGTEIQAQELGPGYWVSNLLGKVKFADSLRVLCFETSTQRGGIGGATAKRTKRNPARKVNVDCLLEVGPHSALCGPIRQIFQADTKLNTAEIVYASALVRKGNAVTTVLNAAATLASLSYPLDLNAINFTENQNHRPPQLLVDLPPYPWNHTRSYWAEPRLSKMYRNRGYARTDLLGASDNISCPFEPRWRNHIRVSEVPWLAEHRIQSNIVFPAAGYIAMAIEALRQLTQGEGNVSAFVLRDVMIKSALVINELSAVETMVSLRDSKEVSMKGLGQMYQFHIYSVTEDNRWTEHCTGQVGRQSSFSLTDEATSDDADGFVMIPSGTEVHGISAVNVQQLYERLHNIGLEYGPCFANLTEAHASQDGACFAEVTIPNTAAVMPMSFQYPFLIHPCTLDSIFHSVFAALPPNMGLENGPPIPVSIDEMHVSPGLNALAGEVMSICTHVRQGSRGDVLASIAVVDCNDRQCGLDSSILISGLRCKRLEQESGDTNRAKETCIAYRIDWKADPEFLSQENISRCFPQHKYEKVKSAPRKDHEACAAYFIRRALGDSSEPSEQKPGPRSSSAYINYLKSGLQMYDTSHANAHDLSIENVRSSGPLGELICTIGENLDLILQKGKVASLMENPHLWDALWENLSNGLGYQEAVEYLDLISHKKPDLSILEIGVGTGQVAKTFLERLVNGVAVPRCSKYTFVHGDKSILDHTSQSLEQWAELSECKRLDMERNLPEQGLSDHSYDVVVVPDGLYSVRSSRQTLLSIHTILKESGTLMVIDPLLSTHNVQDALLLGALHCLSADELHLSDRGGWNESQWNEMLREAHFTDPDIFSLNEQESSRLFISKPHRVHRQPRRKLLIIREEKDCGIAVDILQGRLVGWSFEVTVTDIAHAQAEGQICLVLSDLQVPLLDHFDEGTLAKVKDIFFRSAGVLWVTRGGAIKPTDPRAGLATGFARTARSESGVSPIITLDLDSQNQLSKKRAAEIIGDLVASRFLSEDASGNDTEYAERDGSVLIPRITESVKDNQQIRAFSEPTTVVEQLFRDRDQPVRVPKTDRQLVIVPDTQMSELPVGYIGIEVHAFGLSEQDAPNSSDDVESESNLGLECSGIVYNMGAGVHGFSVGDRVVCLGVGTARSYYHDRASAFQKIDDDMPFELAAALPVAYSTAYYTVDYLSRIESNDAILVHDAASWCGQAIVEMCRLRDAQIFAIVENPDQRTLLSSRFAIPEKQIFIQDMDDFARGVLRLTGGKKASVVISFDDVKEQDFLKCVASFGQYVQLRRHDTPHQDTPCLSKNISFSTFNLFKLRKERGDLADQIWSKVFRLFREGRLRGPSSTVVYTVDIVQEAIDAIATEKHVVVTAGADDIVKATLPKISPVLFQSDASYLLVGGLGGIGRAIALWMAEHGARSLVFVNRSGLAKEDAKSTVKELEDKGVQVMVHACDISDETQAQRMVIDTSRCAPPDVHIERMTAEDYNTVLGPKYAGTWNLQRHLPHDLDFFVMLSSISGVIGNATQAAYAAGSTFTDSFAAYRNALGLPAVSLDLGTITDVGYLAENKDLAAKMARQGFQGTGTSTLLSLVQVAISQSRTTDTNSQIVTGLGEWKAGESLANFEAPLFSHFRRKYQTDTQMDVRDDFVQKLRDGLEAAKTMDDATSIICDALSAKIASHLAIAVESINPSNSVSEYGVDSHVAVELRNWISKTMGNSVPILEILASGSMLDLAGKIAIQQRRWTEEKE</sequence>
<dbReference type="PROSITE" id="PS52019">
    <property type="entry name" value="PKS_MFAS_DH"/>
    <property type="match status" value="1"/>
</dbReference>
<dbReference type="SUPFAM" id="SSF52151">
    <property type="entry name" value="FabD/lysophospholipase-like"/>
    <property type="match status" value="1"/>
</dbReference>
<dbReference type="GeneID" id="81399166"/>
<evidence type="ECO:0000256" key="5">
    <source>
        <dbReference type="ARBA" id="ARBA00023315"/>
    </source>
</evidence>
<dbReference type="SUPFAM" id="SSF47336">
    <property type="entry name" value="ACP-like"/>
    <property type="match status" value="1"/>
</dbReference>
<evidence type="ECO:0000256" key="1">
    <source>
        <dbReference type="ARBA" id="ARBA00022450"/>
    </source>
</evidence>
<dbReference type="SMART" id="SM00823">
    <property type="entry name" value="PKS_PP"/>
    <property type="match status" value="1"/>
</dbReference>
<dbReference type="GO" id="GO:0004312">
    <property type="term" value="F:fatty acid synthase activity"/>
    <property type="evidence" value="ECO:0007669"/>
    <property type="project" value="TreeGrafter"/>
</dbReference>
<dbReference type="Pfam" id="PF08240">
    <property type="entry name" value="ADH_N"/>
    <property type="match status" value="1"/>
</dbReference>
<feature type="domain" description="PKS/mFAS DH" evidence="10">
    <location>
        <begin position="1031"/>
        <end position="1349"/>
    </location>
</feature>
<dbReference type="InterPro" id="IPR032821">
    <property type="entry name" value="PKS_assoc"/>
</dbReference>
<dbReference type="Pfam" id="PF00698">
    <property type="entry name" value="Acyl_transf_1"/>
    <property type="match status" value="1"/>
</dbReference>
<dbReference type="Proteomes" id="UP001141434">
    <property type="component" value="Unassembled WGS sequence"/>
</dbReference>
<dbReference type="InterPro" id="IPR020841">
    <property type="entry name" value="PKS_Beta-ketoAc_synthase_dom"/>
</dbReference>
<evidence type="ECO:0000256" key="4">
    <source>
        <dbReference type="ARBA" id="ARBA00023268"/>
    </source>
</evidence>
<dbReference type="Gene3D" id="3.10.129.110">
    <property type="entry name" value="Polyketide synthase dehydratase"/>
    <property type="match status" value="1"/>
</dbReference>